<sequence length="417" mass="47383">MPNPNQRIALRVYRNIFRFCKAIDVNAVNSQHKLKAELEKLTSSETVMPVYQRLCDFISRKDIKPLLENNSCSKAACKQLFRLPDSEHDKTFFAQGSDRVDMGFAALRFLGDRFGHVVEQQRDVVKAKEWIEILKDKQDQVEHGAIAITRTADPSVQASSVLAQLDDMAAQVQKHLTSISDLDVAKYLMLEHPVPKECHAGDCLEEALSTLAKEIGLEARQLRIMAALNKVMFKEMKFEANLEEYYDPRNGLIHEALQRKTGNAITLSIIYIAVARRCGLYLSGSECPGHFVVRGETQTGSPFFLDVFKRGKLMSHLQCVKEFIKTDTSMREKNRLEAVTPLRLYARMMRNLVNSHMIIGHGGKALLWSERLNVMNSASEKMLHRKVRLLISVWLFLMSIFHSGNSKIVSSNLVNFV</sequence>
<reference evidence="4" key="2">
    <citation type="submission" date="2012-11" db="EMBL/GenBank/DDBJ databases">
        <authorList>
            <person name="Kuo A."/>
            <person name="Curtis B.A."/>
            <person name="Tanifuji G."/>
            <person name="Burki F."/>
            <person name="Gruber A."/>
            <person name="Irimia M."/>
            <person name="Maruyama S."/>
            <person name="Arias M.C."/>
            <person name="Ball S.G."/>
            <person name="Gile G.H."/>
            <person name="Hirakawa Y."/>
            <person name="Hopkins J.F."/>
            <person name="Rensing S.A."/>
            <person name="Schmutz J."/>
            <person name="Symeonidi A."/>
            <person name="Elias M."/>
            <person name="Eveleigh R.J."/>
            <person name="Herman E.K."/>
            <person name="Klute M.J."/>
            <person name="Nakayama T."/>
            <person name="Obornik M."/>
            <person name="Reyes-Prieto A."/>
            <person name="Armbrust E.V."/>
            <person name="Aves S.J."/>
            <person name="Beiko R.G."/>
            <person name="Coutinho P."/>
            <person name="Dacks J.B."/>
            <person name="Durnford D.G."/>
            <person name="Fast N.M."/>
            <person name="Green B.R."/>
            <person name="Grisdale C."/>
            <person name="Hempe F."/>
            <person name="Henrissat B."/>
            <person name="Hoppner M.P."/>
            <person name="Ishida K.-I."/>
            <person name="Kim E."/>
            <person name="Koreny L."/>
            <person name="Kroth P.G."/>
            <person name="Liu Y."/>
            <person name="Malik S.-B."/>
            <person name="Maier U.G."/>
            <person name="McRose D."/>
            <person name="Mock T."/>
            <person name="Neilson J.A."/>
            <person name="Onodera N.T."/>
            <person name="Poole A.M."/>
            <person name="Pritham E.J."/>
            <person name="Richards T.A."/>
            <person name="Rocap G."/>
            <person name="Roy S.W."/>
            <person name="Sarai C."/>
            <person name="Schaack S."/>
            <person name="Shirato S."/>
            <person name="Slamovits C.H."/>
            <person name="Spencer D.F."/>
            <person name="Suzuki S."/>
            <person name="Worden A.Z."/>
            <person name="Zauner S."/>
            <person name="Barry K."/>
            <person name="Bell C."/>
            <person name="Bharti A.K."/>
            <person name="Crow J.A."/>
            <person name="Grimwood J."/>
            <person name="Kramer R."/>
            <person name="Lindquist E."/>
            <person name="Lucas S."/>
            <person name="Salamov A."/>
            <person name="McFadden G.I."/>
            <person name="Lane C.E."/>
            <person name="Keeling P.J."/>
            <person name="Gray M.W."/>
            <person name="Grigoriev I.V."/>
            <person name="Archibald J.M."/>
        </authorList>
    </citation>
    <scope>NUCLEOTIDE SEQUENCE</scope>
    <source>
        <strain evidence="4">CCMP2712</strain>
    </source>
</reference>
<dbReference type="Pfam" id="PF13369">
    <property type="entry name" value="Transglut_core2"/>
    <property type="match status" value="1"/>
</dbReference>
<evidence type="ECO:0000313" key="3">
    <source>
        <dbReference type="EnsemblProtists" id="EKX41478"/>
    </source>
</evidence>
<dbReference type="PANTHER" id="PTHR31350:SF21">
    <property type="entry name" value="F-BOX ONLY PROTEIN 21"/>
    <property type="match status" value="1"/>
</dbReference>
<dbReference type="HOGENOM" id="CLU_659639_0_0_1"/>
<organism evidence="2">
    <name type="scientific">Guillardia theta (strain CCMP2712)</name>
    <name type="common">Cryptophyte</name>
    <dbReference type="NCBI Taxonomy" id="905079"/>
    <lineage>
        <taxon>Eukaryota</taxon>
        <taxon>Cryptophyceae</taxon>
        <taxon>Pyrenomonadales</taxon>
        <taxon>Geminigeraceae</taxon>
        <taxon>Guillardia</taxon>
    </lineage>
</organism>
<dbReference type="InterPro" id="IPR032698">
    <property type="entry name" value="SirB1_N"/>
</dbReference>
<reference evidence="3" key="3">
    <citation type="submission" date="2016-03" db="UniProtKB">
        <authorList>
            <consortium name="EnsemblProtists"/>
        </authorList>
    </citation>
    <scope>IDENTIFICATION</scope>
</reference>
<dbReference type="GeneID" id="17298142"/>
<dbReference type="STRING" id="905079.L1IYX7"/>
<reference evidence="2 4" key="1">
    <citation type="journal article" date="2012" name="Nature">
        <title>Algal genomes reveal evolutionary mosaicism and the fate of nucleomorphs.</title>
        <authorList>
            <consortium name="DOE Joint Genome Institute"/>
            <person name="Curtis B.A."/>
            <person name="Tanifuji G."/>
            <person name="Burki F."/>
            <person name="Gruber A."/>
            <person name="Irimia M."/>
            <person name="Maruyama S."/>
            <person name="Arias M.C."/>
            <person name="Ball S.G."/>
            <person name="Gile G.H."/>
            <person name="Hirakawa Y."/>
            <person name="Hopkins J.F."/>
            <person name="Kuo A."/>
            <person name="Rensing S.A."/>
            <person name="Schmutz J."/>
            <person name="Symeonidi A."/>
            <person name="Elias M."/>
            <person name="Eveleigh R.J."/>
            <person name="Herman E.K."/>
            <person name="Klute M.J."/>
            <person name="Nakayama T."/>
            <person name="Obornik M."/>
            <person name="Reyes-Prieto A."/>
            <person name="Armbrust E.V."/>
            <person name="Aves S.J."/>
            <person name="Beiko R.G."/>
            <person name="Coutinho P."/>
            <person name="Dacks J.B."/>
            <person name="Durnford D.G."/>
            <person name="Fast N.M."/>
            <person name="Green B.R."/>
            <person name="Grisdale C.J."/>
            <person name="Hempel F."/>
            <person name="Henrissat B."/>
            <person name="Hoppner M.P."/>
            <person name="Ishida K."/>
            <person name="Kim E."/>
            <person name="Koreny L."/>
            <person name="Kroth P.G."/>
            <person name="Liu Y."/>
            <person name="Malik S.B."/>
            <person name="Maier U.G."/>
            <person name="McRose D."/>
            <person name="Mock T."/>
            <person name="Neilson J.A."/>
            <person name="Onodera N.T."/>
            <person name="Poole A.M."/>
            <person name="Pritham E.J."/>
            <person name="Richards T.A."/>
            <person name="Rocap G."/>
            <person name="Roy S.W."/>
            <person name="Sarai C."/>
            <person name="Schaack S."/>
            <person name="Shirato S."/>
            <person name="Slamovits C.H."/>
            <person name="Spencer D.F."/>
            <person name="Suzuki S."/>
            <person name="Worden A.Z."/>
            <person name="Zauner S."/>
            <person name="Barry K."/>
            <person name="Bell C."/>
            <person name="Bharti A.K."/>
            <person name="Crow J.A."/>
            <person name="Grimwood J."/>
            <person name="Kramer R."/>
            <person name="Lindquist E."/>
            <person name="Lucas S."/>
            <person name="Salamov A."/>
            <person name="McFadden G.I."/>
            <person name="Lane C.E."/>
            <person name="Keeling P.J."/>
            <person name="Gray M.W."/>
            <person name="Grigoriev I.V."/>
            <person name="Archibald J.M."/>
        </authorList>
    </citation>
    <scope>NUCLEOTIDE SEQUENCE</scope>
    <source>
        <strain evidence="2 4">CCMP2712</strain>
    </source>
</reference>
<evidence type="ECO:0000313" key="2">
    <source>
        <dbReference type="EMBL" id="EKX41478.1"/>
    </source>
</evidence>
<name>L1IYX7_GUITC</name>
<dbReference type="EMBL" id="JH993023">
    <property type="protein sequence ID" value="EKX41478.1"/>
    <property type="molecule type" value="Genomic_DNA"/>
</dbReference>
<gene>
    <name evidence="2" type="ORF">GUITHDRAFT_112449</name>
</gene>
<evidence type="ECO:0000259" key="1">
    <source>
        <dbReference type="Pfam" id="PF13369"/>
    </source>
</evidence>
<proteinExistence type="predicted"/>
<dbReference type="OrthoDB" id="28868at2759"/>
<dbReference type="Proteomes" id="UP000011087">
    <property type="component" value="Unassembled WGS sequence"/>
</dbReference>
<evidence type="ECO:0000313" key="4">
    <source>
        <dbReference type="Proteomes" id="UP000011087"/>
    </source>
</evidence>
<keyword evidence="4" id="KW-1185">Reference proteome</keyword>
<feature type="domain" description="Protein SirB1 N-terminal" evidence="1">
    <location>
        <begin position="161"/>
        <end position="350"/>
    </location>
</feature>
<dbReference type="RefSeq" id="XP_005828458.1">
    <property type="nucleotide sequence ID" value="XM_005828401.1"/>
</dbReference>
<accession>L1IYX7</accession>
<protein>
    <recommendedName>
        <fullName evidence="1">Protein SirB1 N-terminal domain-containing protein</fullName>
    </recommendedName>
</protein>
<dbReference type="PaxDb" id="55529-EKX41478"/>
<dbReference type="PANTHER" id="PTHR31350">
    <property type="entry name" value="SI:DKEY-261L7.2"/>
    <property type="match status" value="1"/>
</dbReference>
<dbReference type="AlphaFoldDB" id="L1IYX7"/>
<dbReference type="EnsemblProtists" id="EKX41478">
    <property type="protein sequence ID" value="EKX41478"/>
    <property type="gene ID" value="GUITHDRAFT_112449"/>
</dbReference>
<dbReference type="KEGG" id="gtt:GUITHDRAFT_112449"/>